<name>A0A382CFF8_9ZZZZ</name>
<feature type="domain" description="Thiamine pyrophosphate enzyme N-terminal TPP-binding" evidence="2">
    <location>
        <begin position="34"/>
        <end position="125"/>
    </location>
</feature>
<evidence type="ECO:0000259" key="2">
    <source>
        <dbReference type="Pfam" id="PF02776"/>
    </source>
</evidence>
<dbReference type="PANTHER" id="PTHR18968">
    <property type="entry name" value="THIAMINE PYROPHOSPHATE ENZYMES"/>
    <property type="match status" value="1"/>
</dbReference>
<dbReference type="EMBL" id="UINC01034302">
    <property type="protein sequence ID" value="SVB24928.1"/>
    <property type="molecule type" value="Genomic_DNA"/>
</dbReference>
<comment type="similarity">
    <text evidence="1">Belongs to the TPP enzyme family.</text>
</comment>
<sequence length="203" mass="22238">MKTIKLSCSHALFKHLIAQKTIIDGKKAPLFPGAFGIYGHGNVACLGQAMEEFQDDLPGYRGHHEQNMALSGIGYARAMRRKQIFIATSSVGPGSTNMVTAAAVALSNRLPILLLPGDTFANRFPDPVLQQVENFYSPTDTQNNAFKSVSKYFDRITRPEQILSSLPQAIQVMLDPADCGPAIISLSQDVQGEAFDYPEVFFE</sequence>
<gene>
    <name evidence="3" type="ORF">METZ01_LOCUS177782</name>
</gene>
<feature type="non-terminal residue" evidence="3">
    <location>
        <position position="203"/>
    </location>
</feature>
<reference evidence="3" key="1">
    <citation type="submission" date="2018-05" db="EMBL/GenBank/DDBJ databases">
        <authorList>
            <person name="Lanie J.A."/>
            <person name="Ng W.-L."/>
            <person name="Kazmierczak K.M."/>
            <person name="Andrzejewski T.M."/>
            <person name="Davidsen T.M."/>
            <person name="Wayne K.J."/>
            <person name="Tettelin H."/>
            <person name="Glass J.I."/>
            <person name="Rusch D."/>
            <person name="Podicherti R."/>
            <person name="Tsui H.-C.T."/>
            <person name="Winkler M.E."/>
        </authorList>
    </citation>
    <scope>NUCLEOTIDE SEQUENCE</scope>
</reference>
<organism evidence="3">
    <name type="scientific">marine metagenome</name>
    <dbReference type="NCBI Taxonomy" id="408172"/>
    <lineage>
        <taxon>unclassified sequences</taxon>
        <taxon>metagenomes</taxon>
        <taxon>ecological metagenomes</taxon>
    </lineage>
</organism>
<dbReference type="CDD" id="cd07035">
    <property type="entry name" value="TPP_PYR_POX_like"/>
    <property type="match status" value="1"/>
</dbReference>
<dbReference type="AlphaFoldDB" id="A0A382CFF8"/>
<proteinExistence type="inferred from homology"/>
<dbReference type="GO" id="GO:0005948">
    <property type="term" value="C:acetolactate synthase complex"/>
    <property type="evidence" value="ECO:0007669"/>
    <property type="project" value="TreeGrafter"/>
</dbReference>
<evidence type="ECO:0000256" key="1">
    <source>
        <dbReference type="ARBA" id="ARBA00007812"/>
    </source>
</evidence>
<dbReference type="InterPro" id="IPR045229">
    <property type="entry name" value="TPP_enz"/>
</dbReference>
<dbReference type="GO" id="GO:0050660">
    <property type="term" value="F:flavin adenine dinucleotide binding"/>
    <property type="evidence" value="ECO:0007669"/>
    <property type="project" value="TreeGrafter"/>
</dbReference>
<dbReference type="PANTHER" id="PTHR18968:SF9">
    <property type="entry name" value="3D-(3,5_4)-TRIHYDROXYCYCLOHEXANE-1,2-DIONE HYDROLASE"/>
    <property type="match status" value="1"/>
</dbReference>
<evidence type="ECO:0000313" key="3">
    <source>
        <dbReference type="EMBL" id="SVB24928.1"/>
    </source>
</evidence>
<accession>A0A382CFF8</accession>
<dbReference type="GO" id="GO:0030976">
    <property type="term" value="F:thiamine pyrophosphate binding"/>
    <property type="evidence" value="ECO:0007669"/>
    <property type="project" value="InterPro"/>
</dbReference>
<dbReference type="SUPFAM" id="SSF52518">
    <property type="entry name" value="Thiamin diphosphate-binding fold (THDP-binding)"/>
    <property type="match status" value="1"/>
</dbReference>
<protein>
    <recommendedName>
        <fullName evidence="2">Thiamine pyrophosphate enzyme N-terminal TPP-binding domain-containing protein</fullName>
    </recommendedName>
</protein>
<dbReference type="InterPro" id="IPR029061">
    <property type="entry name" value="THDP-binding"/>
</dbReference>
<dbReference type="GO" id="GO:0009097">
    <property type="term" value="P:isoleucine biosynthetic process"/>
    <property type="evidence" value="ECO:0007669"/>
    <property type="project" value="TreeGrafter"/>
</dbReference>
<dbReference type="Pfam" id="PF02776">
    <property type="entry name" value="TPP_enzyme_N"/>
    <property type="match status" value="1"/>
</dbReference>
<dbReference type="InterPro" id="IPR012001">
    <property type="entry name" value="Thiamin_PyroP_enz_TPP-bd_dom"/>
</dbReference>
<dbReference type="Gene3D" id="3.40.50.970">
    <property type="match status" value="1"/>
</dbReference>
<dbReference type="GO" id="GO:0009099">
    <property type="term" value="P:L-valine biosynthetic process"/>
    <property type="evidence" value="ECO:0007669"/>
    <property type="project" value="TreeGrafter"/>
</dbReference>
<dbReference type="GO" id="GO:0003984">
    <property type="term" value="F:acetolactate synthase activity"/>
    <property type="evidence" value="ECO:0007669"/>
    <property type="project" value="TreeGrafter"/>
</dbReference>